<gene>
    <name evidence="2" type="ORF">AF91_02280</name>
</gene>
<dbReference type="Proteomes" id="UP000019441">
    <property type="component" value="Chromosome"/>
</dbReference>
<evidence type="ECO:0000256" key="1">
    <source>
        <dbReference type="SAM" id="Phobius"/>
    </source>
</evidence>
<evidence type="ECO:0000313" key="2">
    <source>
        <dbReference type="EMBL" id="AHJ34406.1"/>
    </source>
</evidence>
<sequence length="46" mass="5285">METGAGAMQKHREKRLLIATMPNPRWWCLVALSVAVFPVFLNKHVH</sequence>
<keyword evidence="1" id="KW-0472">Membrane</keyword>
<dbReference type="AlphaFoldDB" id="A0A806LBR0"/>
<keyword evidence="1" id="KW-1133">Transmembrane helix</keyword>
<dbReference type="EMBL" id="CP007122">
    <property type="protein sequence ID" value="AHJ34406.1"/>
    <property type="molecule type" value="Genomic_DNA"/>
</dbReference>
<dbReference type="KEGG" id="lpq:AF91_02280"/>
<proteinExistence type="predicted"/>
<accession>A0A806LBR0</accession>
<organism evidence="2 3">
    <name type="scientific">Lacticaseibacillus paracasei N1115</name>
    <dbReference type="NCBI Taxonomy" id="1446494"/>
    <lineage>
        <taxon>Bacteria</taxon>
        <taxon>Bacillati</taxon>
        <taxon>Bacillota</taxon>
        <taxon>Bacilli</taxon>
        <taxon>Lactobacillales</taxon>
        <taxon>Lactobacillaceae</taxon>
        <taxon>Lacticaseibacillus</taxon>
    </lineage>
</organism>
<evidence type="ECO:0000313" key="3">
    <source>
        <dbReference type="Proteomes" id="UP000019441"/>
    </source>
</evidence>
<keyword evidence="1" id="KW-0812">Transmembrane</keyword>
<feature type="transmembrane region" description="Helical" evidence="1">
    <location>
        <begin position="24"/>
        <end position="41"/>
    </location>
</feature>
<reference evidence="2 3" key="1">
    <citation type="journal article" date="2014" name="Genome Announc.">
        <title>Whole Genome Sequence of the Probiotic Strain Lactobacillus paracasei N1115, Isolated from Traditional Chinese Fermented Milk.</title>
        <authorList>
            <person name="Wang S."/>
            <person name="Zhu H."/>
            <person name="He F."/>
            <person name="Luo Y."/>
            <person name="Kang Z."/>
            <person name="Lu C."/>
            <person name="Feng L."/>
            <person name="Lu X."/>
            <person name="Xue Y."/>
            <person name="Wang H."/>
        </authorList>
    </citation>
    <scope>NUCLEOTIDE SEQUENCE [LARGE SCALE GENOMIC DNA]</scope>
    <source>
        <strain evidence="2 3">N1115</strain>
    </source>
</reference>
<protein>
    <submittedName>
        <fullName evidence="2">Uncharacterized protein</fullName>
    </submittedName>
</protein>
<name>A0A806LBR0_LACPA</name>